<keyword evidence="1" id="KW-0812">Transmembrane</keyword>
<dbReference type="EMBL" id="JACHEN010000017">
    <property type="protein sequence ID" value="MBB6216725.1"/>
    <property type="molecule type" value="Genomic_DNA"/>
</dbReference>
<feature type="transmembrane region" description="Helical" evidence="1">
    <location>
        <begin position="104"/>
        <end position="126"/>
    </location>
</feature>
<evidence type="ECO:0000313" key="3">
    <source>
        <dbReference type="Proteomes" id="UP000579281"/>
    </source>
</evidence>
<dbReference type="RefSeq" id="WP_184311252.1">
    <property type="nucleotide sequence ID" value="NZ_JACHEN010000017.1"/>
</dbReference>
<feature type="transmembrane region" description="Helical" evidence="1">
    <location>
        <begin position="78"/>
        <end position="97"/>
    </location>
</feature>
<protein>
    <submittedName>
        <fullName evidence="2">Putative membrane protein</fullName>
    </submittedName>
</protein>
<dbReference type="Proteomes" id="UP000579281">
    <property type="component" value="Unassembled WGS sequence"/>
</dbReference>
<dbReference type="AlphaFoldDB" id="A0A841L306"/>
<proteinExistence type="predicted"/>
<accession>A0A841L306</accession>
<keyword evidence="3" id="KW-1185">Reference proteome</keyword>
<evidence type="ECO:0000313" key="2">
    <source>
        <dbReference type="EMBL" id="MBB6216725.1"/>
    </source>
</evidence>
<name>A0A841L306_9FIRM</name>
<keyword evidence="1" id="KW-1133">Transmembrane helix</keyword>
<reference evidence="2 3" key="1">
    <citation type="submission" date="2020-08" db="EMBL/GenBank/DDBJ databases">
        <title>Genomic Encyclopedia of Type Strains, Phase IV (KMG-IV): sequencing the most valuable type-strain genomes for metagenomic binning, comparative biology and taxonomic classification.</title>
        <authorList>
            <person name="Goeker M."/>
        </authorList>
    </citation>
    <scope>NUCLEOTIDE SEQUENCE [LARGE SCALE GENOMIC DNA]</scope>
    <source>
        <strain evidence="2 3">DSM 103526</strain>
    </source>
</reference>
<sequence>MNKIDFLHILRTELRELPKEELEDILYDYEEHFNVGLEKGKTEEEIIKSLGDPKTLAKAYKASIVIESAHANPTPSNVFKAVIAAVSLGFFNLIFVLGPFLGVVAVLGGLFAAALGLIFGGIAAIAAPFAEIIFAGDFINGVHPAAAFFLGIGITALGLLFFLFDIYIGRLLFRGTVKYLKWNAEIIKK</sequence>
<comment type="caution">
    <text evidence="2">The sequence shown here is derived from an EMBL/GenBank/DDBJ whole genome shotgun (WGS) entry which is preliminary data.</text>
</comment>
<dbReference type="Pfam" id="PF22564">
    <property type="entry name" value="HAAS"/>
    <property type="match status" value="1"/>
</dbReference>
<feature type="transmembrane region" description="Helical" evidence="1">
    <location>
        <begin position="146"/>
        <end position="168"/>
    </location>
</feature>
<evidence type="ECO:0000256" key="1">
    <source>
        <dbReference type="SAM" id="Phobius"/>
    </source>
</evidence>
<organism evidence="2 3">
    <name type="scientific">Anaerosolibacter carboniphilus</name>
    <dbReference type="NCBI Taxonomy" id="1417629"/>
    <lineage>
        <taxon>Bacteria</taxon>
        <taxon>Bacillati</taxon>
        <taxon>Bacillota</taxon>
        <taxon>Clostridia</taxon>
        <taxon>Peptostreptococcales</taxon>
        <taxon>Thermotaleaceae</taxon>
        <taxon>Anaerosolibacter</taxon>
    </lineage>
</organism>
<gene>
    <name evidence="2" type="ORF">HNQ80_002829</name>
</gene>
<keyword evidence="1" id="KW-0472">Membrane</keyword>